<reference evidence="1 2" key="3">
    <citation type="submission" date="2019-11" db="EMBL/GenBank/DDBJ databases">
        <title>A de novo genome assembly of a pear dwarfing rootstock.</title>
        <authorList>
            <person name="Wang F."/>
            <person name="Wang J."/>
            <person name="Li S."/>
            <person name="Zhang Y."/>
            <person name="Fang M."/>
            <person name="Ma L."/>
            <person name="Zhao Y."/>
            <person name="Jiang S."/>
        </authorList>
    </citation>
    <scope>NUCLEOTIDE SEQUENCE [LARGE SCALE GENOMIC DNA]</scope>
    <source>
        <strain evidence="1">S2</strain>
        <tissue evidence="1">Leaf</tissue>
    </source>
</reference>
<dbReference type="OrthoDB" id="1808836at2759"/>
<organism evidence="1 2">
    <name type="scientific">Pyrus ussuriensis x Pyrus communis</name>
    <dbReference type="NCBI Taxonomy" id="2448454"/>
    <lineage>
        <taxon>Eukaryota</taxon>
        <taxon>Viridiplantae</taxon>
        <taxon>Streptophyta</taxon>
        <taxon>Embryophyta</taxon>
        <taxon>Tracheophyta</taxon>
        <taxon>Spermatophyta</taxon>
        <taxon>Magnoliopsida</taxon>
        <taxon>eudicotyledons</taxon>
        <taxon>Gunneridae</taxon>
        <taxon>Pentapetalae</taxon>
        <taxon>rosids</taxon>
        <taxon>fabids</taxon>
        <taxon>Rosales</taxon>
        <taxon>Rosaceae</taxon>
        <taxon>Amygdaloideae</taxon>
        <taxon>Maleae</taxon>
        <taxon>Pyrus</taxon>
    </lineage>
</organism>
<protein>
    <submittedName>
        <fullName evidence="1">Transcription factor HBP-1b(C38)-like</fullName>
    </submittedName>
</protein>
<reference evidence="2" key="2">
    <citation type="submission" date="2019-10" db="EMBL/GenBank/DDBJ databases">
        <title>A de novo genome assembly of a pear dwarfing rootstock.</title>
        <authorList>
            <person name="Wang F."/>
            <person name="Wang J."/>
            <person name="Li S."/>
            <person name="Zhang Y."/>
            <person name="Fang M."/>
            <person name="Ma L."/>
            <person name="Zhao Y."/>
            <person name="Jiang S."/>
        </authorList>
    </citation>
    <scope>NUCLEOTIDE SEQUENCE [LARGE SCALE GENOMIC DNA]</scope>
</reference>
<evidence type="ECO:0000313" key="1">
    <source>
        <dbReference type="EMBL" id="KAB2619504.1"/>
    </source>
</evidence>
<reference evidence="1 2" key="1">
    <citation type="submission" date="2019-09" db="EMBL/GenBank/DDBJ databases">
        <authorList>
            <person name="Ou C."/>
        </authorList>
    </citation>
    <scope>NUCLEOTIDE SEQUENCE [LARGE SCALE GENOMIC DNA]</scope>
    <source>
        <strain evidence="1">S2</strain>
        <tissue evidence="1">Leaf</tissue>
    </source>
</reference>
<gene>
    <name evidence="1" type="ORF">D8674_015373</name>
</gene>
<dbReference type="EMBL" id="SMOL01000401">
    <property type="protein sequence ID" value="KAB2619504.1"/>
    <property type="molecule type" value="Genomic_DNA"/>
</dbReference>
<comment type="caution">
    <text evidence="1">The sequence shown here is derived from an EMBL/GenBank/DDBJ whole genome shotgun (WGS) entry which is preliminary data.</text>
</comment>
<name>A0A5N5H8M6_9ROSA</name>
<sequence length="90" mass="10308">MQSFKATSTNPEFYSHSSFYFSGDDSDRNQTYFTDLGEAYMCIVELLEQTNKYNEPTLNTNSSLSCGSFLASYYGLHISKNFLYYVQPTS</sequence>
<proteinExistence type="predicted"/>
<accession>A0A5N5H8M6</accession>
<evidence type="ECO:0000313" key="2">
    <source>
        <dbReference type="Proteomes" id="UP000327157"/>
    </source>
</evidence>
<dbReference type="Proteomes" id="UP000327157">
    <property type="component" value="Chromosome 15"/>
</dbReference>
<keyword evidence="2" id="KW-1185">Reference proteome</keyword>
<dbReference type="AlphaFoldDB" id="A0A5N5H8M6"/>